<dbReference type="RefSeq" id="WP_268941892.1">
    <property type="nucleotide sequence ID" value="NZ_JAPTYD010000010.1"/>
</dbReference>
<dbReference type="PANTHER" id="PTHR43280">
    <property type="entry name" value="ARAC-FAMILY TRANSCRIPTIONAL REGULATOR"/>
    <property type="match status" value="1"/>
</dbReference>
<evidence type="ECO:0000313" key="5">
    <source>
        <dbReference type="EMBL" id="MCZ0961878.1"/>
    </source>
</evidence>
<dbReference type="InterPro" id="IPR018060">
    <property type="entry name" value="HTH_AraC"/>
</dbReference>
<dbReference type="InterPro" id="IPR014710">
    <property type="entry name" value="RmlC-like_jellyroll"/>
</dbReference>
<dbReference type="Gene3D" id="2.60.120.10">
    <property type="entry name" value="Jelly Rolls"/>
    <property type="match status" value="1"/>
</dbReference>
<proteinExistence type="predicted"/>
<name>A0ABT4J431_9RHOB</name>
<keyword evidence="3" id="KW-0804">Transcription</keyword>
<dbReference type="SUPFAM" id="SSF51215">
    <property type="entry name" value="Regulatory protein AraC"/>
    <property type="match status" value="1"/>
</dbReference>
<accession>A0ABT4J431</accession>
<dbReference type="InterPro" id="IPR013096">
    <property type="entry name" value="Cupin_2"/>
</dbReference>
<dbReference type="Proteomes" id="UP001149822">
    <property type="component" value="Unassembled WGS sequence"/>
</dbReference>
<sequence>MQIPIFSLFGETEAFPDVVHCERIWDRARLHDWVIAPHRHRDMAQLFVMRRGSAEVCIDGETEMMRDGEFLFLPAGFVHGFKFGMGSEGLVLSFPLSILSGVASAFGDMAHHLSRPFRRRAGERVAELAGQIHHAFRDPGHFRAGLLVALSQALLISVAEIAARGGQAAEPLARRRMLEFERLIAQNMDKGWGTADYASALAVTPGHLSRICRMATGQGASRHIETVLMTEARRLLAFTRLHVAEVGYRLGFDDPPYFSRRFRLATGETPSAYRARFNG</sequence>
<dbReference type="PANTHER" id="PTHR43280:SF32">
    <property type="entry name" value="TRANSCRIPTIONAL REGULATORY PROTEIN"/>
    <property type="match status" value="1"/>
</dbReference>
<dbReference type="SMART" id="SM00342">
    <property type="entry name" value="HTH_ARAC"/>
    <property type="match status" value="1"/>
</dbReference>
<evidence type="ECO:0000256" key="3">
    <source>
        <dbReference type="ARBA" id="ARBA00023163"/>
    </source>
</evidence>
<dbReference type="CDD" id="cd06999">
    <property type="entry name" value="cupin_HpaA-like_N"/>
    <property type="match status" value="1"/>
</dbReference>
<keyword evidence="6" id="KW-1185">Reference proteome</keyword>
<dbReference type="SUPFAM" id="SSF46689">
    <property type="entry name" value="Homeodomain-like"/>
    <property type="match status" value="1"/>
</dbReference>
<evidence type="ECO:0000259" key="4">
    <source>
        <dbReference type="PROSITE" id="PS01124"/>
    </source>
</evidence>
<dbReference type="InterPro" id="IPR047264">
    <property type="entry name" value="Cupin_HpaA-like_N"/>
</dbReference>
<dbReference type="InterPro" id="IPR020449">
    <property type="entry name" value="Tscrpt_reg_AraC-type_HTH"/>
</dbReference>
<reference evidence="5" key="1">
    <citation type="submission" date="2022-12" db="EMBL/GenBank/DDBJ databases">
        <title>Paracoccus sp. EF6 isolated from a lake water.</title>
        <authorList>
            <person name="Liu H."/>
        </authorList>
    </citation>
    <scope>NUCLEOTIDE SEQUENCE</scope>
    <source>
        <strain evidence="5">EF6</strain>
    </source>
</reference>
<gene>
    <name evidence="5" type="ORF">OU682_09645</name>
</gene>
<feature type="domain" description="HTH araC/xylS-type" evidence="4">
    <location>
        <begin position="178"/>
        <end position="276"/>
    </location>
</feature>
<keyword evidence="2" id="KW-0238">DNA-binding</keyword>
<dbReference type="Pfam" id="PF12833">
    <property type="entry name" value="HTH_18"/>
    <property type="match status" value="1"/>
</dbReference>
<dbReference type="Pfam" id="PF07883">
    <property type="entry name" value="Cupin_2"/>
    <property type="match status" value="1"/>
</dbReference>
<organism evidence="5 6">
    <name type="scientific">Paracoccus benzoatiresistens</name>
    <dbReference type="NCBI Taxonomy" id="2997341"/>
    <lineage>
        <taxon>Bacteria</taxon>
        <taxon>Pseudomonadati</taxon>
        <taxon>Pseudomonadota</taxon>
        <taxon>Alphaproteobacteria</taxon>
        <taxon>Rhodobacterales</taxon>
        <taxon>Paracoccaceae</taxon>
        <taxon>Paracoccus</taxon>
    </lineage>
</organism>
<dbReference type="EMBL" id="JAPTYD010000010">
    <property type="protein sequence ID" value="MCZ0961878.1"/>
    <property type="molecule type" value="Genomic_DNA"/>
</dbReference>
<keyword evidence="1" id="KW-0805">Transcription regulation</keyword>
<dbReference type="InterPro" id="IPR009057">
    <property type="entry name" value="Homeodomain-like_sf"/>
</dbReference>
<protein>
    <submittedName>
        <fullName evidence="5">Helix-turn-helix domain-containing protein</fullName>
    </submittedName>
</protein>
<dbReference type="InterPro" id="IPR037923">
    <property type="entry name" value="HTH-like"/>
</dbReference>
<evidence type="ECO:0000256" key="1">
    <source>
        <dbReference type="ARBA" id="ARBA00023015"/>
    </source>
</evidence>
<dbReference type="PROSITE" id="PS01124">
    <property type="entry name" value="HTH_ARAC_FAMILY_2"/>
    <property type="match status" value="1"/>
</dbReference>
<evidence type="ECO:0000256" key="2">
    <source>
        <dbReference type="ARBA" id="ARBA00023125"/>
    </source>
</evidence>
<comment type="caution">
    <text evidence="5">The sequence shown here is derived from an EMBL/GenBank/DDBJ whole genome shotgun (WGS) entry which is preliminary data.</text>
</comment>
<dbReference type="PRINTS" id="PR00032">
    <property type="entry name" value="HTHARAC"/>
</dbReference>
<dbReference type="Gene3D" id="1.10.10.60">
    <property type="entry name" value="Homeodomain-like"/>
    <property type="match status" value="1"/>
</dbReference>
<evidence type="ECO:0000313" key="6">
    <source>
        <dbReference type="Proteomes" id="UP001149822"/>
    </source>
</evidence>